<evidence type="ECO:0000313" key="2">
    <source>
        <dbReference type="Proteomes" id="UP000651482"/>
    </source>
</evidence>
<sequence>MTMLEAFVKERNEALFSLDRKKIEAYMIKYGETEIAQTPDVVFWASVYKAICGIKDAPEAIVSKAKAWLHEHGMSPNLAG</sequence>
<keyword evidence="2" id="KW-1185">Reference proteome</keyword>
<organism evidence="1 2">
    <name type="scientific">Yeguia hominis</name>
    <dbReference type="NCBI Taxonomy" id="2763662"/>
    <lineage>
        <taxon>Bacteria</taxon>
        <taxon>Bacillati</taxon>
        <taxon>Bacillota</taxon>
        <taxon>Clostridia</taxon>
        <taxon>Eubacteriales</taxon>
        <taxon>Yeguiaceae</taxon>
        <taxon>Yeguia</taxon>
    </lineage>
</organism>
<name>A0A926D7F9_9FIRM</name>
<dbReference type="EMBL" id="JACRSN010000004">
    <property type="protein sequence ID" value="MBC8533093.1"/>
    <property type="molecule type" value="Genomic_DNA"/>
</dbReference>
<protein>
    <submittedName>
        <fullName evidence="1">Uncharacterized protein</fullName>
    </submittedName>
</protein>
<evidence type="ECO:0000313" key="1">
    <source>
        <dbReference type="EMBL" id="MBC8533093.1"/>
    </source>
</evidence>
<proteinExistence type="predicted"/>
<reference evidence="1" key="1">
    <citation type="submission" date="2020-08" db="EMBL/GenBank/DDBJ databases">
        <title>Genome public.</title>
        <authorList>
            <person name="Liu C."/>
            <person name="Sun Q."/>
        </authorList>
    </citation>
    <scope>NUCLEOTIDE SEQUENCE</scope>
    <source>
        <strain evidence="1">NSJ-40</strain>
    </source>
</reference>
<dbReference type="RefSeq" id="WP_249318431.1">
    <property type="nucleotide sequence ID" value="NZ_JACRSN010000004.1"/>
</dbReference>
<comment type="caution">
    <text evidence="1">The sequence shown here is derived from an EMBL/GenBank/DDBJ whole genome shotgun (WGS) entry which is preliminary data.</text>
</comment>
<gene>
    <name evidence="1" type="ORF">IAG03_03545</name>
</gene>
<dbReference type="AlphaFoldDB" id="A0A926D7F9"/>
<dbReference type="Proteomes" id="UP000651482">
    <property type="component" value="Unassembled WGS sequence"/>
</dbReference>
<accession>A0A926D7F9</accession>